<dbReference type="GO" id="GO:0016887">
    <property type="term" value="F:ATP hydrolysis activity"/>
    <property type="evidence" value="ECO:0007669"/>
    <property type="project" value="InterPro"/>
</dbReference>
<dbReference type="Pfam" id="PF00005">
    <property type="entry name" value="ABC_tran"/>
    <property type="match status" value="2"/>
</dbReference>
<dbReference type="Gene3D" id="3.40.50.300">
    <property type="entry name" value="P-loop containing nucleotide triphosphate hydrolases"/>
    <property type="match status" value="2"/>
</dbReference>
<dbReference type="PANTHER" id="PTHR43553:SF27">
    <property type="entry name" value="ENERGY-COUPLING FACTOR TRANSPORTER ATP-BINDING PROTEIN ECFA2"/>
    <property type="match status" value="1"/>
</dbReference>
<evidence type="ECO:0000256" key="4">
    <source>
        <dbReference type="ARBA" id="ARBA00022475"/>
    </source>
</evidence>
<dbReference type="InterPro" id="IPR015856">
    <property type="entry name" value="ABC_transpr_CbiO/EcfA_su"/>
</dbReference>
<evidence type="ECO:0000256" key="6">
    <source>
        <dbReference type="ARBA" id="ARBA00022840"/>
    </source>
</evidence>
<evidence type="ECO:0000256" key="3">
    <source>
        <dbReference type="ARBA" id="ARBA00022448"/>
    </source>
</evidence>
<keyword evidence="6 10" id="KW-0067">ATP-binding</keyword>
<keyword evidence="8" id="KW-0472">Membrane</keyword>
<evidence type="ECO:0000256" key="5">
    <source>
        <dbReference type="ARBA" id="ARBA00022741"/>
    </source>
</evidence>
<dbReference type="InterPro" id="IPR027417">
    <property type="entry name" value="P-loop_NTPase"/>
</dbReference>
<evidence type="ECO:0000256" key="8">
    <source>
        <dbReference type="ARBA" id="ARBA00023136"/>
    </source>
</evidence>
<name>E6KM26_STROR</name>
<dbReference type="AlphaFoldDB" id="E6KM26"/>
<dbReference type="PROSITE" id="PS00211">
    <property type="entry name" value="ABC_TRANSPORTER_1"/>
    <property type="match status" value="1"/>
</dbReference>
<dbReference type="PANTHER" id="PTHR43553">
    <property type="entry name" value="HEAVY METAL TRANSPORTER"/>
    <property type="match status" value="1"/>
</dbReference>
<comment type="subcellular location">
    <subcellularLocation>
        <location evidence="1">Cell membrane</location>
        <topology evidence="1">Peripheral membrane protein</topology>
    </subcellularLocation>
</comment>
<dbReference type="eggNOG" id="COG1122">
    <property type="taxonomic scope" value="Bacteria"/>
</dbReference>
<evidence type="ECO:0000313" key="11">
    <source>
        <dbReference type="Proteomes" id="UP000004500"/>
    </source>
</evidence>
<comment type="caution">
    <text evidence="10">The sequence shown here is derived from an EMBL/GenBank/DDBJ whole genome shotgun (WGS) entry which is preliminary data.</text>
</comment>
<keyword evidence="4" id="KW-1003">Cell membrane</keyword>
<keyword evidence="3" id="KW-0813">Transport</keyword>
<dbReference type="GO" id="GO:0043190">
    <property type="term" value="C:ATP-binding cassette (ABC) transporter complex"/>
    <property type="evidence" value="ECO:0007669"/>
    <property type="project" value="TreeGrafter"/>
</dbReference>
<comment type="similarity">
    <text evidence="2">Belongs to the ABC transporter superfamily.</text>
</comment>
<evidence type="ECO:0000256" key="7">
    <source>
        <dbReference type="ARBA" id="ARBA00022967"/>
    </source>
</evidence>
<accession>E6KM26</accession>
<dbReference type="PROSITE" id="PS50893">
    <property type="entry name" value="ABC_TRANSPORTER_2"/>
    <property type="match status" value="2"/>
</dbReference>
<proteinExistence type="inferred from homology"/>
<dbReference type="InterPro" id="IPR050095">
    <property type="entry name" value="ECF_ABC_transporter_ATP-bd"/>
</dbReference>
<gene>
    <name evidence="10" type="ORF">HMPREF8578_1093</name>
</gene>
<evidence type="ECO:0000259" key="9">
    <source>
        <dbReference type="PROSITE" id="PS50893"/>
    </source>
</evidence>
<dbReference type="GO" id="GO:0042626">
    <property type="term" value="F:ATPase-coupled transmembrane transporter activity"/>
    <property type="evidence" value="ECO:0007669"/>
    <property type="project" value="TreeGrafter"/>
</dbReference>
<evidence type="ECO:0000313" key="10">
    <source>
        <dbReference type="EMBL" id="EFU62953.1"/>
    </source>
</evidence>
<organism evidence="10 11">
    <name type="scientific">Streptococcus oralis ATCC 49296</name>
    <dbReference type="NCBI Taxonomy" id="888049"/>
    <lineage>
        <taxon>Bacteria</taxon>
        <taxon>Bacillati</taxon>
        <taxon>Bacillota</taxon>
        <taxon>Bacilli</taxon>
        <taxon>Lactobacillales</taxon>
        <taxon>Streptococcaceae</taxon>
        <taxon>Streptococcus</taxon>
    </lineage>
</organism>
<dbReference type="InterPro" id="IPR003593">
    <property type="entry name" value="AAA+_ATPase"/>
</dbReference>
<dbReference type="InterPro" id="IPR003439">
    <property type="entry name" value="ABC_transporter-like_ATP-bd"/>
</dbReference>
<feature type="domain" description="ABC transporter" evidence="9">
    <location>
        <begin position="236"/>
        <end position="461"/>
    </location>
</feature>
<dbReference type="EMBL" id="AEPO01000012">
    <property type="protein sequence ID" value="EFU62953.1"/>
    <property type="molecule type" value="Genomic_DNA"/>
</dbReference>
<keyword evidence="7" id="KW-1278">Translocase</keyword>
<dbReference type="GO" id="GO:0005524">
    <property type="term" value="F:ATP binding"/>
    <property type="evidence" value="ECO:0007669"/>
    <property type="project" value="UniProtKB-KW"/>
</dbReference>
<dbReference type="Proteomes" id="UP000004500">
    <property type="component" value="Unassembled WGS sequence"/>
</dbReference>
<dbReference type="SMART" id="SM00382">
    <property type="entry name" value="AAA"/>
    <property type="match status" value="2"/>
</dbReference>
<dbReference type="InterPro" id="IPR017871">
    <property type="entry name" value="ABC_transporter-like_CS"/>
</dbReference>
<keyword evidence="5" id="KW-0547">Nucleotide-binding</keyword>
<dbReference type="SUPFAM" id="SSF52540">
    <property type="entry name" value="P-loop containing nucleoside triphosphate hydrolases"/>
    <property type="match status" value="2"/>
</dbReference>
<dbReference type="RefSeq" id="WP_000522145.1">
    <property type="nucleotide sequence ID" value="NZ_GL622183.1"/>
</dbReference>
<dbReference type="HOGENOM" id="CLU_000604_86_7_9"/>
<evidence type="ECO:0000256" key="1">
    <source>
        <dbReference type="ARBA" id="ARBA00004202"/>
    </source>
</evidence>
<protein>
    <submittedName>
        <fullName evidence="10">ABC transporter, ATP-binding protein</fullName>
    </submittedName>
</protein>
<reference evidence="10 11" key="1">
    <citation type="submission" date="2010-11" db="EMBL/GenBank/DDBJ databases">
        <authorList>
            <person name="Muzny D."/>
            <person name="Qin X."/>
            <person name="Deng J."/>
            <person name="Jiang H."/>
            <person name="Liu Y."/>
            <person name="Qu J."/>
            <person name="Song X.-Z."/>
            <person name="Zhang L."/>
            <person name="Thornton R."/>
            <person name="Coyle M."/>
            <person name="Francisco L."/>
            <person name="Jackson L."/>
            <person name="Javaid M."/>
            <person name="Korchina V."/>
            <person name="Kovar C."/>
            <person name="Mata R."/>
            <person name="Mathew T."/>
            <person name="Ngo R."/>
            <person name="Nguyen L."/>
            <person name="Nguyen N."/>
            <person name="Okwuonu G."/>
            <person name="Ongeri F."/>
            <person name="Pham C."/>
            <person name="Simmons D."/>
            <person name="Wilczek-Boney K."/>
            <person name="Hale W."/>
            <person name="Jakkamsetti A."/>
            <person name="Pham P."/>
            <person name="Ruth R."/>
            <person name="San Lucas F."/>
            <person name="Warren J."/>
            <person name="Zhang J."/>
            <person name="Zhao Z."/>
            <person name="Zhou C."/>
            <person name="Zhu D."/>
            <person name="Lee S."/>
            <person name="Bess C."/>
            <person name="Blankenburg K."/>
            <person name="Forbes L."/>
            <person name="Fu Q."/>
            <person name="Gubbala S."/>
            <person name="Hirani K."/>
            <person name="Jayaseelan J.C."/>
            <person name="Lara F."/>
            <person name="Munidasa M."/>
            <person name="Palculict T."/>
            <person name="Patil S."/>
            <person name="Pu L.-L."/>
            <person name="Saada N."/>
            <person name="Tang L."/>
            <person name="Weissenberger G."/>
            <person name="Zhu Y."/>
            <person name="Hemphill L."/>
            <person name="Shang Y."/>
            <person name="Youmans B."/>
            <person name="Ayvaz T."/>
            <person name="Ross M."/>
            <person name="Santibanez J."/>
            <person name="Aqrawi P."/>
            <person name="Gross S."/>
            <person name="Joshi V."/>
            <person name="Fowler G."/>
            <person name="Nazareth L."/>
            <person name="Reid J."/>
            <person name="Worley K."/>
            <person name="Petrosino J."/>
            <person name="Highlander S."/>
            <person name="Gibbs R."/>
        </authorList>
    </citation>
    <scope>NUCLEOTIDE SEQUENCE [LARGE SCALE GENOMIC DNA]</scope>
    <source>
        <strain evidence="10 11">ATCC 49296</strain>
    </source>
</reference>
<evidence type="ECO:0000256" key="2">
    <source>
        <dbReference type="ARBA" id="ARBA00005417"/>
    </source>
</evidence>
<dbReference type="CDD" id="cd03225">
    <property type="entry name" value="ABC_cobalt_CbiO_domain1"/>
    <property type="match status" value="2"/>
</dbReference>
<sequence length="463" mass="52268">MGLELRGIQSPIFSEPIDFTFHGQAFTLLVGSSGSGKSSLFQIIAQVTSLPYNGQVLIDGSQVSRLSIVERVQTVGILFQNPNHQFTMENLFEELIFTLENIGHPVQEIDAKIAEVVRQCRCEAILHRPIHHLSGGEKQKAALAVLFAMNPRVYLLDEPFASIDRKSRLEILEILKELASDGKTVILCDHDLSDYEAYIDHMVELRDGQLREINKIPTSEMTQVSSKEVASNPELFHMDRVTCELGNRPLFSIADFTFYQGISCILGDNGVGKSTLFRSILQFQKYKGLISWKGTVLKKKKKKSLYSDLTGVVQEAEKQFIRVSLREELQLDGPDSERNQRILQALRYFNLEQALDKSPYQLSGGQQKILQLLTILTSKASVILLDEPFAGLDDRACDYFCQWMLEESNQGRSFLIISHRLDPLISVVDYWIEMTSEGLSHLQEVTISKPLPSLNNDTLGEVR</sequence>
<feature type="domain" description="ABC transporter" evidence="9">
    <location>
        <begin position="3"/>
        <end position="232"/>
    </location>
</feature>